<dbReference type="SUPFAM" id="SSF52540">
    <property type="entry name" value="P-loop containing nucleoside triphosphate hydrolases"/>
    <property type="match status" value="1"/>
</dbReference>
<dbReference type="Proteomes" id="UP000824998">
    <property type="component" value="Unassembled WGS sequence"/>
</dbReference>
<feature type="domain" description="DUF7605" evidence="3">
    <location>
        <begin position="571"/>
        <end position="737"/>
    </location>
</feature>
<evidence type="ECO:0000259" key="2">
    <source>
        <dbReference type="Pfam" id="PF00350"/>
    </source>
</evidence>
<evidence type="ECO:0008006" key="6">
    <source>
        <dbReference type="Google" id="ProtNLM"/>
    </source>
</evidence>
<feature type="domain" description="Dynamin N-terminal" evidence="2">
    <location>
        <begin position="89"/>
        <end position="329"/>
    </location>
</feature>
<reference evidence="4" key="1">
    <citation type="journal article" date="2021" name="IMA Fungus">
        <title>Genomic characterization of three marine fungi, including Emericellopsis atlantica sp. nov. with signatures of a generalist lifestyle and marine biomass degradation.</title>
        <authorList>
            <person name="Hagestad O.C."/>
            <person name="Hou L."/>
            <person name="Andersen J.H."/>
            <person name="Hansen E.H."/>
            <person name="Altermark B."/>
            <person name="Li C."/>
            <person name="Kuhnert E."/>
            <person name="Cox R.J."/>
            <person name="Crous P.W."/>
            <person name="Spatafora J.W."/>
            <person name="Lail K."/>
            <person name="Amirebrahimi M."/>
            <person name="Lipzen A."/>
            <person name="Pangilinan J."/>
            <person name="Andreopoulos W."/>
            <person name="Hayes R.D."/>
            <person name="Ng V."/>
            <person name="Grigoriev I.V."/>
            <person name="Jackson S.A."/>
            <person name="Sutton T.D.S."/>
            <person name="Dobson A.D.W."/>
            <person name="Rama T."/>
        </authorList>
    </citation>
    <scope>NUCLEOTIDE SEQUENCE</scope>
    <source>
        <strain evidence="4">TRa018bII</strain>
    </source>
</reference>
<dbReference type="PANTHER" id="PTHR36681:SF3">
    <property type="entry name" value="NUCLEAR GTPASE, GERMINAL CENTER-ASSOCIATED, TANDEM DUPLICATE 3"/>
    <property type="match status" value="1"/>
</dbReference>
<accession>A0A9P7YKJ1</accession>
<protein>
    <recommendedName>
        <fullName evidence="6">G domain-containing protein</fullName>
    </recommendedName>
</protein>
<dbReference type="Pfam" id="PF24564">
    <property type="entry name" value="DUF7605"/>
    <property type="match status" value="1"/>
</dbReference>
<name>A0A9P7YKJ1_9HELO</name>
<comment type="caution">
    <text evidence="4">The sequence shown here is derived from an EMBL/GenBank/DDBJ whole genome shotgun (WGS) entry which is preliminary data.</text>
</comment>
<sequence>MTQGHDSGSLRIARPGSDVRNPAETIPTTNQEQERNIQNAVKKGKALCISLVDSLKQSSLADNEESNLHAVISLAEELRDFQSPTEFAIGLVGDSGVGKSSLINSLLETESLAKAGGGGSACTTVVTEYRQKRDGDSATYTIEIESMKDELIQDILRQSVIDYRRYHLLDRDASEMPDHVELEKLEKNAKFAWDTIIGAFGDRNDCSNLYFGNPRITTDEAIGTLMSWKDDIIWPQNNRITTHLVDDASQCTSLIDDSLKALKWPLIEVVRVFLDAQVLKNGIVLVDLPGLRDVNAARVRITEDRLYQCDEVFVVTEIGRAVTNRSVEEVMVRLLGMGFSKLKRSQGVAIICTKSESFVASEILRDIPATATFNQLAMRDLKRRIEDRENNDLPFGALKAEKKHLFIAARNDYVESQLTHRYATQSLVRSIRIFCVSNTLYSDAIAAQTDANRRRSSINVTDDKVAIAKQKMITSGIPQLQDYVRGIPSESQIAETRHFLKTRILTLFEKSEMWLNANVQDMAAAQPAAPEFVLELQENLGRNFRGAVETCSGELDATKEQFLRQPLARGVQRWTNAALVAVSKWERVWGHQTVLAFWNHDGAHVTGSVGWNDWNEEIIQAMVDNMESSEGVIHDKITRSFDNLKGTVFRELDTLPLRLGEILRVETLPRRRRELDYELLKLTDGFNNQMQIIYHNLLKTHGSSYVMQYMLPMYAVIDHGTGVTKRRFVSLKSRIEGQPKLFAEIATLCTTAVTSTIVGFREKLYEILDKCHQDIKADLDIVSGENIAANDPGYVTASMYEVLEDVSKKREAVLSEFERCVRSARA</sequence>
<keyword evidence="5" id="KW-1185">Reference proteome</keyword>
<evidence type="ECO:0000313" key="5">
    <source>
        <dbReference type="Proteomes" id="UP000824998"/>
    </source>
</evidence>
<gene>
    <name evidence="4" type="ORF">BJ875DRAFT_459547</name>
</gene>
<dbReference type="Pfam" id="PF00350">
    <property type="entry name" value="Dynamin_N"/>
    <property type="match status" value="1"/>
</dbReference>
<dbReference type="OrthoDB" id="3598281at2759"/>
<dbReference type="AlphaFoldDB" id="A0A9P7YKJ1"/>
<evidence type="ECO:0000313" key="4">
    <source>
        <dbReference type="EMBL" id="KAG9235237.1"/>
    </source>
</evidence>
<evidence type="ECO:0000259" key="3">
    <source>
        <dbReference type="Pfam" id="PF24564"/>
    </source>
</evidence>
<dbReference type="InterPro" id="IPR027417">
    <property type="entry name" value="P-loop_NTPase"/>
</dbReference>
<evidence type="ECO:0000256" key="1">
    <source>
        <dbReference type="SAM" id="MobiDB-lite"/>
    </source>
</evidence>
<dbReference type="Gene3D" id="3.40.50.300">
    <property type="entry name" value="P-loop containing nucleotide triphosphate hydrolases"/>
    <property type="match status" value="1"/>
</dbReference>
<dbReference type="PANTHER" id="PTHR36681">
    <property type="entry name" value="NUCLEAR GTPASE, GERMINAL CENTER-ASSOCIATED, TANDEM DUPLICATE 3"/>
    <property type="match status" value="1"/>
</dbReference>
<feature type="region of interest" description="Disordered" evidence="1">
    <location>
        <begin position="1"/>
        <end position="31"/>
    </location>
</feature>
<proteinExistence type="predicted"/>
<organism evidence="4 5">
    <name type="scientific">Amylocarpus encephaloides</name>
    <dbReference type="NCBI Taxonomy" id="45428"/>
    <lineage>
        <taxon>Eukaryota</taxon>
        <taxon>Fungi</taxon>
        <taxon>Dikarya</taxon>
        <taxon>Ascomycota</taxon>
        <taxon>Pezizomycotina</taxon>
        <taxon>Leotiomycetes</taxon>
        <taxon>Helotiales</taxon>
        <taxon>Helotiales incertae sedis</taxon>
        <taxon>Amylocarpus</taxon>
    </lineage>
</organism>
<dbReference type="EMBL" id="MU251437">
    <property type="protein sequence ID" value="KAG9235237.1"/>
    <property type="molecule type" value="Genomic_DNA"/>
</dbReference>
<dbReference type="InterPro" id="IPR045063">
    <property type="entry name" value="Dynamin_N"/>
</dbReference>
<dbReference type="InterPro" id="IPR056024">
    <property type="entry name" value="DUF7605"/>
</dbReference>